<evidence type="ECO:0000313" key="10">
    <source>
        <dbReference type="Proteomes" id="UP000050326"/>
    </source>
</evidence>
<dbReference type="STRING" id="36849.OXPF_22110"/>
<dbReference type="GO" id="GO:0009295">
    <property type="term" value="C:nucleoid"/>
    <property type="evidence" value="ECO:0007669"/>
    <property type="project" value="UniProtKB-SubCell"/>
</dbReference>
<evidence type="ECO:0000256" key="7">
    <source>
        <dbReference type="HAMAP-Rule" id="MF_01008"/>
    </source>
</evidence>
<dbReference type="PANTHER" id="PTHR34701">
    <property type="entry name" value="TRANSCRIPTIONAL REGULATOR MRAZ"/>
    <property type="match status" value="1"/>
</dbReference>
<dbReference type="PANTHER" id="PTHR34701:SF1">
    <property type="entry name" value="TRANSCRIPTIONAL REGULATOR MRAZ"/>
    <property type="match status" value="1"/>
</dbReference>
<dbReference type="CDD" id="cd16320">
    <property type="entry name" value="MraZ_N"/>
    <property type="match status" value="1"/>
</dbReference>
<name>A0A0P8WZV6_9CLOT</name>
<dbReference type="GO" id="GO:0003700">
    <property type="term" value="F:DNA-binding transcription factor activity"/>
    <property type="evidence" value="ECO:0007669"/>
    <property type="project" value="UniProtKB-UniRule"/>
</dbReference>
<evidence type="ECO:0000313" key="9">
    <source>
        <dbReference type="EMBL" id="KPU44045.1"/>
    </source>
</evidence>
<dbReference type="InterPro" id="IPR003444">
    <property type="entry name" value="MraZ"/>
</dbReference>
<feature type="domain" description="SpoVT-AbrB" evidence="8">
    <location>
        <begin position="76"/>
        <end position="119"/>
    </location>
</feature>
<keyword evidence="10" id="KW-1185">Reference proteome</keyword>
<keyword evidence="3" id="KW-0677">Repeat</keyword>
<evidence type="ECO:0000256" key="6">
    <source>
        <dbReference type="ARBA" id="ARBA00023163"/>
    </source>
</evidence>
<keyword evidence="5 7" id="KW-0238">DNA-binding</keyword>
<sequence>MFIGEYQHTMDPKNRIFIPSKFRDDLGERFIITKGLDNCLYAYTVEEWANLEEKLKNLPLSSKDARAFARFFFSGAADCVPDKQGRVIIPNNLIEYAQIDKEVVLIGVSTRFEIWSKEKWDEYNDSNVNFDEIADKMSLLGI</sequence>
<evidence type="ECO:0000256" key="3">
    <source>
        <dbReference type="ARBA" id="ARBA00022737"/>
    </source>
</evidence>
<dbReference type="Gene3D" id="3.40.1550.20">
    <property type="entry name" value="Transcriptional regulator MraZ domain"/>
    <property type="match status" value="1"/>
</dbReference>
<dbReference type="InterPro" id="IPR007159">
    <property type="entry name" value="SpoVT-AbrB_dom"/>
</dbReference>
<dbReference type="GO" id="GO:0000976">
    <property type="term" value="F:transcription cis-regulatory region binding"/>
    <property type="evidence" value="ECO:0007669"/>
    <property type="project" value="TreeGrafter"/>
</dbReference>
<evidence type="ECO:0000256" key="4">
    <source>
        <dbReference type="ARBA" id="ARBA00023015"/>
    </source>
</evidence>
<dbReference type="CDD" id="cd16321">
    <property type="entry name" value="MraZ_C"/>
    <property type="match status" value="1"/>
</dbReference>
<reference evidence="9 10" key="1">
    <citation type="submission" date="2015-09" db="EMBL/GenBank/DDBJ databases">
        <title>Genome sequence of Oxobacter pfennigii DSM 3222.</title>
        <authorList>
            <person name="Poehlein A."/>
            <person name="Bengelsdorf F.R."/>
            <person name="Schiel-Bengelsdorf B."/>
            <person name="Duerre P."/>
            <person name="Daniel R."/>
        </authorList>
    </citation>
    <scope>NUCLEOTIDE SEQUENCE [LARGE SCALE GENOMIC DNA]</scope>
    <source>
        <strain evidence="9 10">DSM 3222</strain>
    </source>
</reference>
<dbReference type="InterPro" id="IPR035644">
    <property type="entry name" value="MraZ_C"/>
</dbReference>
<evidence type="ECO:0000256" key="5">
    <source>
        <dbReference type="ARBA" id="ARBA00023125"/>
    </source>
</evidence>
<evidence type="ECO:0000256" key="2">
    <source>
        <dbReference type="ARBA" id="ARBA00022490"/>
    </source>
</evidence>
<protein>
    <recommendedName>
        <fullName evidence="1 7">Transcriptional regulator MraZ</fullName>
    </recommendedName>
</protein>
<dbReference type="GO" id="GO:0005737">
    <property type="term" value="C:cytoplasm"/>
    <property type="evidence" value="ECO:0007669"/>
    <property type="project" value="UniProtKB-UniRule"/>
</dbReference>
<dbReference type="Pfam" id="PF02381">
    <property type="entry name" value="MraZ"/>
    <property type="match status" value="2"/>
</dbReference>
<proteinExistence type="inferred from homology"/>
<evidence type="ECO:0000256" key="1">
    <source>
        <dbReference type="ARBA" id="ARBA00013860"/>
    </source>
</evidence>
<comment type="subcellular location">
    <subcellularLocation>
        <location evidence="7">Cytoplasm</location>
        <location evidence="7">Nucleoid</location>
    </subcellularLocation>
</comment>
<dbReference type="SUPFAM" id="SSF89447">
    <property type="entry name" value="AbrB/MazE/MraZ-like"/>
    <property type="match status" value="1"/>
</dbReference>
<dbReference type="InterPro" id="IPR037914">
    <property type="entry name" value="SpoVT-AbrB_sf"/>
</dbReference>
<accession>A0A0P8WZV6</accession>
<dbReference type="InterPro" id="IPR035642">
    <property type="entry name" value="MraZ_N"/>
</dbReference>
<dbReference type="InterPro" id="IPR020603">
    <property type="entry name" value="MraZ_dom"/>
</dbReference>
<dbReference type="InterPro" id="IPR038619">
    <property type="entry name" value="MraZ_sf"/>
</dbReference>
<dbReference type="NCBIfam" id="TIGR00242">
    <property type="entry name" value="division/cell wall cluster transcriptional repressor MraZ"/>
    <property type="match status" value="1"/>
</dbReference>
<keyword evidence="6 7" id="KW-0804">Transcription</keyword>
<organism evidence="9 10">
    <name type="scientific">Oxobacter pfennigii</name>
    <dbReference type="NCBI Taxonomy" id="36849"/>
    <lineage>
        <taxon>Bacteria</taxon>
        <taxon>Bacillati</taxon>
        <taxon>Bacillota</taxon>
        <taxon>Clostridia</taxon>
        <taxon>Eubacteriales</taxon>
        <taxon>Clostridiaceae</taxon>
        <taxon>Oxobacter</taxon>
    </lineage>
</organism>
<comment type="caution">
    <text evidence="9">The sequence shown here is derived from an EMBL/GenBank/DDBJ whole genome shotgun (WGS) entry which is preliminary data.</text>
</comment>
<dbReference type="GO" id="GO:2000143">
    <property type="term" value="P:negative regulation of DNA-templated transcription initiation"/>
    <property type="evidence" value="ECO:0007669"/>
    <property type="project" value="TreeGrafter"/>
</dbReference>
<dbReference type="Proteomes" id="UP000050326">
    <property type="component" value="Unassembled WGS sequence"/>
</dbReference>
<dbReference type="AlphaFoldDB" id="A0A0P8WZV6"/>
<comment type="similarity">
    <text evidence="7">Belongs to the MraZ family.</text>
</comment>
<dbReference type="OrthoDB" id="9807753at2"/>
<keyword evidence="2 7" id="KW-0963">Cytoplasm</keyword>
<dbReference type="EMBL" id="LKET01000032">
    <property type="protein sequence ID" value="KPU44045.1"/>
    <property type="molecule type" value="Genomic_DNA"/>
</dbReference>
<dbReference type="PATRIC" id="fig|36849.3.peg.2331"/>
<feature type="domain" description="SpoVT-AbrB" evidence="8">
    <location>
        <begin position="5"/>
        <end position="47"/>
    </location>
</feature>
<dbReference type="RefSeq" id="WP_054875249.1">
    <property type="nucleotide sequence ID" value="NZ_LKET01000032.1"/>
</dbReference>
<gene>
    <name evidence="7 9" type="primary">mraZ</name>
    <name evidence="9" type="ORF">OXPF_22110</name>
</gene>
<keyword evidence="4 7" id="KW-0805">Transcription regulation</keyword>
<comment type="subunit">
    <text evidence="7">Forms oligomers.</text>
</comment>
<dbReference type="FunFam" id="3.40.1550.20:FF:000002">
    <property type="entry name" value="Transcriptional regulator MraZ"/>
    <property type="match status" value="1"/>
</dbReference>
<dbReference type="PROSITE" id="PS51740">
    <property type="entry name" value="SPOVT_ABRB"/>
    <property type="match status" value="2"/>
</dbReference>
<evidence type="ECO:0000259" key="8">
    <source>
        <dbReference type="PROSITE" id="PS51740"/>
    </source>
</evidence>
<dbReference type="HAMAP" id="MF_01008">
    <property type="entry name" value="MraZ"/>
    <property type="match status" value="1"/>
</dbReference>